<gene>
    <name evidence="2" type="ORF">TAV2_LOCUS4771</name>
</gene>
<dbReference type="EMBL" id="CAJVSB020000187">
    <property type="protein sequence ID" value="CAH2042780.1"/>
    <property type="molecule type" value="Genomic_DNA"/>
</dbReference>
<dbReference type="InterPro" id="IPR003609">
    <property type="entry name" value="Pan_app"/>
</dbReference>
<evidence type="ECO:0000259" key="1">
    <source>
        <dbReference type="PROSITE" id="PS50948"/>
    </source>
</evidence>
<evidence type="ECO:0000313" key="2">
    <source>
        <dbReference type="EMBL" id="CAH2042780.1"/>
    </source>
</evidence>
<comment type="caution">
    <text evidence="2">The sequence shown here is derived from an EMBL/GenBank/DDBJ whole genome shotgun (WGS) entry which is preliminary data.</text>
</comment>
<dbReference type="AlphaFoldDB" id="A0AAU9RLU9"/>
<name>A0AAU9RLU9_THLAR</name>
<dbReference type="PROSITE" id="PS50948">
    <property type="entry name" value="PAN"/>
    <property type="match status" value="1"/>
</dbReference>
<keyword evidence="3" id="KW-1185">Reference proteome</keyword>
<sequence length="94" mass="10047">MCQCPPVLSSSSQSNCKPDITSPCNHSKDSLQLVEAGNGLSYFALHFVTPTSKTDLDGCKASCSSNCSCLALFFDQHSGNCFLFDGIGSFQKIK</sequence>
<proteinExistence type="predicted"/>
<reference evidence="2 3" key="1">
    <citation type="submission" date="2022-03" db="EMBL/GenBank/DDBJ databases">
        <authorList>
            <person name="Nunn A."/>
            <person name="Chopra R."/>
            <person name="Nunn A."/>
            <person name="Contreras Garrido A."/>
        </authorList>
    </citation>
    <scope>NUCLEOTIDE SEQUENCE [LARGE SCALE GENOMIC DNA]</scope>
</reference>
<organism evidence="2 3">
    <name type="scientific">Thlaspi arvense</name>
    <name type="common">Field penny-cress</name>
    <dbReference type="NCBI Taxonomy" id="13288"/>
    <lineage>
        <taxon>Eukaryota</taxon>
        <taxon>Viridiplantae</taxon>
        <taxon>Streptophyta</taxon>
        <taxon>Embryophyta</taxon>
        <taxon>Tracheophyta</taxon>
        <taxon>Spermatophyta</taxon>
        <taxon>Magnoliopsida</taxon>
        <taxon>eudicotyledons</taxon>
        <taxon>Gunneridae</taxon>
        <taxon>Pentapetalae</taxon>
        <taxon>rosids</taxon>
        <taxon>malvids</taxon>
        <taxon>Brassicales</taxon>
        <taxon>Brassicaceae</taxon>
        <taxon>Thlaspideae</taxon>
        <taxon>Thlaspi</taxon>
    </lineage>
</organism>
<dbReference type="Proteomes" id="UP000836841">
    <property type="component" value="Unassembled WGS sequence"/>
</dbReference>
<feature type="domain" description="Apple" evidence="1">
    <location>
        <begin position="24"/>
        <end position="94"/>
    </location>
</feature>
<accession>A0AAU9RLU9</accession>
<dbReference type="Gene3D" id="3.50.4.10">
    <property type="entry name" value="Hepatocyte Growth Factor"/>
    <property type="match status" value="1"/>
</dbReference>
<protein>
    <recommendedName>
        <fullName evidence="1">Apple domain-containing protein</fullName>
    </recommendedName>
</protein>
<evidence type="ECO:0000313" key="3">
    <source>
        <dbReference type="Proteomes" id="UP000836841"/>
    </source>
</evidence>